<dbReference type="Proteomes" id="UP001367508">
    <property type="component" value="Unassembled WGS sequence"/>
</dbReference>
<gene>
    <name evidence="2" type="ORF">VNO77_18884</name>
</gene>
<keyword evidence="3" id="KW-1185">Reference proteome</keyword>
<name>A0AAN9LLK1_CANGL</name>
<reference evidence="2 3" key="1">
    <citation type="submission" date="2024-01" db="EMBL/GenBank/DDBJ databases">
        <title>The genomes of 5 underutilized Papilionoideae crops provide insights into root nodulation and disease resistanc.</title>
        <authorList>
            <person name="Jiang F."/>
        </authorList>
    </citation>
    <scope>NUCLEOTIDE SEQUENCE [LARGE SCALE GENOMIC DNA]</scope>
    <source>
        <strain evidence="2">LVBAO_FW01</strain>
        <tissue evidence="2">Leaves</tissue>
    </source>
</reference>
<evidence type="ECO:0000313" key="2">
    <source>
        <dbReference type="EMBL" id="KAK7338280.1"/>
    </source>
</evidence>
<comment type="caution">
    <text evidence="2">The sequence shown here is derived from an EMBL/GenBank/DDBJ whole genome shotgun (WGS) entry which is preliminary data.</text>
</comment>
<evidence type="ECO:0000313" key="3">
    <source>
        <dbReference type="Proteomes" id="UP001367508"/>
    </source>
</evidence>
<evidence type="ECO:0000256" key="1">
    <source>
        <dbReference type="SAM" id="MobiDB-lite"/>
    </source>
</evidence>
<organism evidence="2 3">
    <name type="scientific">Canavalia gladiata</name>
    <name type="common">Sword bean</name>
    <name type="synonym">Dolichos gladiatus</name>
    <dbReference type="NCBI Taxonomy" id="3824"/>
    <lineage>
        <taxon>Eukaryota</taxon>
        <taxon>Viridiplantae</taxon>
        <taxon>Streptophyta</taxon>
        <taxon>Embryophyta</taxon>
        <taxon>Tracheophyta</taxon>
        <taxon>Spermatophyta</taxon>
        <taxon>Magnoliopsida</taxon>
        <taxon>eudicotyledons</taxon>
        <taxon>Gunneridae</taxon>
        <taxon>Pentapetalae</taxon>
        <taxon>rosids</taxon>
        <taxon>fabids</taxon>
        <taxon>Fabales</taxon>
        <taxon>Fabaceae</taxon>
        <taxon>Papilionoideae</taxon>
        <taxon>50 kb inversion clade</taxon>
        <taxon>NPAAA clade</taxon>
        <taxon>indigoferoid/millettioid clade</taxon>
        <taxon>Phaseoleae</taxon>
        <taxon>Canavalia</taxon>
    </lineage>
</organism>
<dbReference type="AlphaFoldDB" id="A0AAN9LLK1"/>
<proteinExistence type="predicted"/>
<sequence>MVGGRIFPDANGSLRGHSIRSVAVSALGFFLARANLLRNEARQNLGSCILYLVGESPTTSEPGERLGSGSEREVPIPQRCDEPLRCLDLSWPTQPRGVASVHGRRRPPPRSGPEHLGGRRSLTDIQASRSYLEVEIINDLRRGEGSETGEMRGNEGEPKMSVLGLSSNRNLSDLGEFQGRFCDYRLRLLFGGTRGPMHWKLLQGIFPPDQAVFILFLALKLRLLPAPELRLDRPFRSVTCWSRSRL</sequence>
<dbReference type="EMBL" id="JAYMYQ010000004">
    <property type="protein sequence ID" value="KAK7338280.1"/>
    <property type="molecule type" value="Genomic_DNA"/>
</dbReference>
<protein>
    <submittedName>
        <fullName evidence="2">Uncharacterized protein</fullName>
    </submittedName>
</protein>
<accession>A0AAN9LLK1</accession>
<feature type="region of interest" description="Disordered" evidence="1">
    <location>
        <begin position="96"/>
        <end position="120"/>
    </location>
</feature>